<organism evidence="1 2">
    <name type="scientific">Congregibacter variabilis</name>
    <dbReference type="NCBI Taxonomy" id="3081200"/>
    <lineage>
        <taxon>Bacteria</taxon>
        <taxon>Pseudomonadati</taxon>
        <taxon>Pseudomonadota</taxon>
        <taxon>Gammaproteobacteria</taxon>
        <taxon>Cellvibrionales</taxon>
        <taxon>Halieaceae</taxon>
        <taxon>Congregibacter</taxon>
    </lineage>
</organism>
<name>A0ABZ0I050_9GAMM</name>
<evidence type="ECO:0000313" key="1">
    <source>
        <dbReference type="EMBL" id="WOJ92893.1"/>
    </source>
</evidence>
<sequence>MDALFSRQPIQMVLDGYGPHLCAGHLSLFFLGGLQKLELMNTGSPVDDEAPKNTFG</sequence>
<protein>
    <submittedName>
        <fullName evidence="1">Uncharacterized protein</fullName>
    </submittedName>
</protein>
<accession>A0ABZ0I050</accession>
<dbReference type="EMBL" id="CP136864">
    <property type="protein sequence ID" value="WOJ92893.1"/>
    <property type="molecule type" value="Genomic_DNA"/>
</dbReference>
<gene>
    <name evidence="1" type="ORF">R0135_14015</name>
</gene>
<evidence type="ECO:0000313" key="2">
    <source>
        <dbReference type="Proteomes" id="UP001626537"/>
    </source>
</evidence>
<reference evidence="1 2" key="1">
    <citation type="submission" date="2023-10" db="EMBL/GenBank/DDBJ databases">
        <title>Two novel species belonging to the OM43/NOR5 clade.</title>
        <authorList>
            <person name="Park M."/>
        </authorList>
    </citation>
    <scope>NUCLEOTIDE SEQUENCE [LARGE SCALE GENOMIC DNA]</scope>
    <source>
        <strain evidence="1 2">IMCC43200</strain>
    </source>
</reference>
<dbReference type="RefSeq" id="WP_407347551.1">
    <property type="nucleotide sequence ID" value="NZ_CP136864.1"/>
</dbReference>
<keyword evidence="2" id="KW-1185">Reference proteome</keyword>
<dbReference type="Proteomes" id="UP001626537">
    <property type="component" value="Chromosome"/>
</dbReference>
<proteinExistence type="predicted"/>